<feature type="transmembrane region" description="Helical" evidence="6">
    <location>
        <begin position="56"/>
        <end position="77"/>
    </location>
</feature>
<feature type="transmembrane region" description="Helical" evidence="6">
    <location>
        <begin position="26"/>
        <end position="50"/>
    </location>
</feature>
<feature type="transmembrane region" description="Helical" evidence="6">
    <location>
        <begin position="185"/>
        <end position="207"/>
    </location>
</feature>
<keyword evidence="4 6" id="KW-1133">Transmembrane helix</keyword>
<accession>A0A7Y9E8W4</accession>
<dbReference type="Proteomes" id="UP000535511">
    <property type="component" value="Unassembled WGS sequence"/>
</dbReference>
<feature type="transmembrane region" description="Helical" evidence="6">
    <location>
        <begin position="397"/>
        <end position="415"/>
    </location>
</feature>
<evidence type="ECO:0000256" key="5">
    <source>
        <dbReference type="ARBA" id="ARBA00023136"/>
    </source>
</evidence>
<feature type="transmembrane region" description="Helical" evidence="6">
    <location>
        <begin position="125"/>
        <end position="142"/>
    </location>
</feature>
<evidence type="ECO:0000313" key="7">
    <source>
        <dbReference type="EMBL" id="NYD43070.1"/>
    </source>
</evidence>
<dbReference type="EMBL" id="JACCBG010000001">
    <property type="protein sequence ID" value="NYD43070.1"/>
    <property type="molecule type" value="Genomic_DNA"/>
</dbReference>
<keyword evidence="5 6" id="KW-0472">Membrane</keyword>
<name>A0A7Y9E8W4_9ACTN</name>
<gene>
    <name evidence="7" type="ORF">BJZ21_003153</name>
</gene>
<sequence length="444" mass="46048">MSVAVRYRASRLGRARWGRHGTTHRLGWGLADQAVSSLTNFLLVIFVARSLGPRDFGIFSLAYATYGFSLSVSRGVATEPLVVRFSGVARESWRGAVRVASGTAATVGCVIGATCGLVGLATSGAVGGALIALGIVLPGLLLQDSWRYAFFAAGEGRKSFLNDLAWGLALVLLLSFAAHRGGVAWFVFAWGGAGGLAALLGAFQARIRPRPFGTRAWLSQQRELGARYLAENLSMSAVTQLRVTFLGLIAGLSAVGQVRAAEVLLGPWLAVVMGLSMVAVPEAARALRRSVRALVAFCIALAITQAVGVVAWGLAIMLLLPDQLGVRLLGALWVPASALILPTTLAFAGIGLMNGANAGLRALAAARRSLRATLVCACAYLTGGVGGAAVGGAAGSAWGIAAATGTGAVVWWWQLRAGLRDLHRSPAPPDLSETVQPDMKATLL</sequence>
<comment type="caution">
    <text evidence="7">The sequence shown here is derived from an EMBL/GenBank/DDBJ whole genome shotgun (WGS) entry which is preliminary data.</text>
</comment>
<evidence type="ECO:0000256" key="3">
    <source>
        <dbReference type="ARBA" id="ARBA00022692"/>
    </source>
</evidence>
<feature type="transmembrane region" description="Helical" evidence="6">
    <location>
        <begin position="293"/>
        <end position="320"/>
    </location>
</feature>
<proteinExistence type="predicted"/>
<dbReference type="CDD" id="cd13126">
    <property type="entry name" value="MATE_like_11"/>
    <property type="match status" value="1"/>
</dbReference>
<dbReference type="RefSeq" id="WP_179664630.1">
    <property type="nucleotide sequence ID" value="NZ_JACCBG010000001.1"/>
</dbReference>
<feature type="transmembrane region" description="Helical" evidence="6">
    <location>
        <begin position="332"/>
        <end position="352"/>
    </location>
</feature>
<feature type="transmembrane region" description="Helical" evidence="6">
    <location>
        <begin position="97"/>
        <end position="119"/>
    </location>
</feature>
<protein>
    <submittedName>
        <fullName evidence="7">O-antigen/teichoic acid export membrane protein</fullName>
    </submittedName>
</protein>
<keyword evidence="3 6" id="KW-0812">Transmembrane</keyword>
<dbReference type="InterPro" id="IPR050833">
    <property type="entry name" value="Poly_Biosynth_Transport"/>
</dbReference>
<reference evidence="7 8" key="1">
    <citation type="submission" date="2020-07" db="EMBL/GenBank/DDBJ databases">
        <title>Sequencing the genomes of 1000 actinobacteria strains.</title>
        <authorList>
            <person name="Klenk H.-P."/>
        </authorList>
    </citation>
    <scope>NUCLEOTIDE SEQUENCE [LARGE SCALE GENOMIC DNA]</scope>
    <source>
        <strain evidence="7 8">DSM 21350</strain>
    </source>
</reference>
<comment type="subcellular location">
    <subcellularLocation>
        <location evidence="1">Cell membrane</location>
        <topology evidence="1">Multi-pass membrane protein</topology>
    </subcellularLocation>
</comment>
<evidence type="ECO:0000256" key="1">
    <source>
        <dbReference type="ARBA" id="ARBA00004651"/>
    </source>
</evidence>
<organism evidence="7 8">
    <name type="scientific">Nocardioides panaciterrulae</name>
    <dbReference type="NCBI Taxonomy" id="661492"/>
    <lineage>
        <taxon>Bacteria</taxon>
        <taxon>Bacillati</taxon>
        <taxon>Actinomycetota</taxon>
        <taxon>Actinomycetes</taxon>
        <taxon>Propionibacteriales</taxon>
        <taxon>Nocardioidaceae</taxon>
        <taxon>Nocardioides</taxon>
    </lineage>
</organism>
<evidence type="ECO:0000256" key="6">
    <source>
        <dbReference type="SAM" id="Phobius"/>
    </source>
</evidence>
<evidence type="ECO:0000313" key="8">
    <source>
        <dbReference type="Proteomes" id="UP000535511"/>
    </source>
</evidence>
<evidence type="ECO:0000256" key="2">
    <source>
        <dbReference type="ARBA" id="ARBA00022475"/>
    </source>
</evidence>
<keyword evidence="8" id="KW-1185">Reference proteome</keyword>
<dbReference type="GO" id="GO:0005886">
    <property type="term" value="C:plasma membrane"/>
    <property type="evidence" value="ECO:0007669"/>
    <property type="project" value="UniProtKB-SubCell"/>
</dbReference>
<dbReference type="PANTHER" id="PTHR30250:SF26">
    <property type="entry name" value="PSMA PROTEIN"/>
    <property type="match status" value="1"/>
</dbReference>
<dbReference type="AlphaFoldDB" id="A0A7Y9E8W4"/>
<evidence type="ECO:0000256" key="4">
    <source>
        <dbReference type="ARBA" id="ARBA00022989"/>
    </source>
</evidence>
<feature type="transmembrane region" description="Helical" evidence="6">
    <location>
        <begin position="372"/>
        <end position="391"/>
    </location>
</feature>
<dbReference type="PANTHER" id="PTHR30250">
    <property type="entry name" value="PST FAMILY PREDICTED COLANIC ACID TRANSPORTER"/>
    <property type="match status" value="1"/>
</dbReference>
<feature type="transmembrane region" description="Helical" evidence="6">
    <location>
        <begin position="163"/>
        <end position="179"/>
    </location>
</feature>
<keyword evidence="2" id="KW-1003">Cell membrane</keyword>